<organism evidence="1 2">
    <name type="scientific">Clonorchis sinensis</name>
    <name type="common">Chinese liver fluke</name>
    <dbReference type="NCBI Taxonomy" id="79923"/>
    <lineage>
        <taxon>Eukaryota</taxon>
        <taxon>Metazoa</taxon>
        <taxon>Spiralia</taxon>
        <taxon>Lophotrochozoa</taxon>
        <taxon>Platyhelminthes</taxon>
        <taxon>Trematoda</taxon>
        <taxon>Digenea</taxon>
        <taxon>Opisthorchiida</taxon>
        <taxon>Opisthorchiata</taxon>
        <taxon>Opisthorchiidae</taxon>
        <taxon>Clonorchis</taxon>
    </lineage>
</organism>
<proteinExistence type="predicted"/>
<dbReference type="AlphaFoldDB" id="G7YRF9"/>
<dbReference type="EMBL" id="DF144033">
    <property type="protein sequence ID" value="GAA55539.1"/>
    <property type="molecule type" value="Genomic_DNA"/>
</dbReference>
<evidence type="ECO:0000313" key="1">
    <source>
        <dbReference type="EMBL" id="GAA55539.1"/>
    </source>
</evidence>
<name>G7YRF9_CLOSI</name>
<protein>
    <submittedName>
        <fullName evidence="1">Uncharacterized protein</fullName>
    </submittedName>
</protein>
<reference key="2">
    <citation type="submission" date="2011-10" db="EMBL/GenBank/DDBJ databases">
        <title>The genome and transcriptome sequence of Clonorchis sinensis provide insights into the carcinogenic liver fluke.</title>
        <authorList>
            <person name="Wang X."/>
            <person name="Huang Y."/>
            <person name="Chen W."/>
            <person name="Liu H."/>
            <person name="Guo L."/>
            <person name="Chen Y."/>
            <person name="Luo F."/>
            <person name="Zhou W."/>
            <person name="Sun J."/>
            <person name="Mao Q."/>
            <person name="Liang P."/>
            <person name="Zhou C."/>
            <person name="Tian Y."/>
            <person name="Men J."/>
            <person name="Lv X."/>
            <person name="Huang L."/>
            <person name="Zhou J."/>
            <person name="Hu Y."/>
            <person name="Li R."/>
            <person name="Zhang F."/>
            <person name="Lei H."/>
            <person name="Li X."/>
            <person name="Hu X."/>
            <person name="Liang C."/>
            <person name="Xu J."/>
            <person name="Wu Z."/>
            <person name="Yu X."/>
        </authorList>
    </citation>
    <scope>NUCLEOTIDE SEQUENCE</scope>
    <source>
        <strain>Henan</strain>
    </source>
</reference>
<evidence type="ECO:0000313" key="2">
    <source>
        <dbReference type="Proteomes" id="UP000008909"/>
    </source>
</evidence>
<reference evidence="1" key="1">
    <citation type="journal article" date="2011" name="Genome Biol.">
        <title>The draft genome of the carcinogenic human liver fluke Clonorchis sinensis.</title>
        <authorList>
            <person name="Wang X."/>
            <person name="Chen W."/>
            <person name="Huang Y."/>
            <person name="Sun J."/>
            <person name="Men J."/>
            <person name="Liu H."/>
            <person name="Luo F."/>
            <person name="Guo L."/>
            <person name="Lv X."/>
            <person name="Deng C."/>
            <person name="Zhou C."/>
            <person name="Fan Y."/>
            <person name="Li X."/>
            <person name="Huang L."/>
            <person name="Hu Y."/>
            <person name="Liang C."/>
            <person name="Hu X."/>
            <person name="Xu J."/>
            <person name="Yu X."/>
        </authorList>
    </citation>
    <scope>NUCLEOTIDE SEQUENCE [LARGE SCALE GENOMIC DNA]</scope>
    <source>
        <strain evidence="1">Henan</strain>
    </source>
</reference>
<dbReference type="Proteomes" id="UP000008909">
    <property type="component" value="Unassembled WGS sequence"/>
</dbReference>
<sequence>MCEIDRMDLKVCRSRVYFLQYQTASPSLAVRYQLYEMGKKRCTTLRPGSKSGPYRELQGTNSKSLISVSGTIKTKAPENLRTVLKQTRLSILSNKMNLTNNLESRQFPQQTLQRGSTNFKRRKADLREDVLLTCLISSIHRYTGIQSSKGPCERKLNVLYQATSFSSCYDIRRNALLTGSLKFPLNFIFSPNPVQIFIVKLAQQRFTWRANQNTNVVIHKTDGVSGFKNAGSQYTRMKKHSPFLKQLLCVGSTPTVAPQFSAKDPEGKVDYDDRENKRDSNECMDVFDRCGRPDIVPVQGQPRTVYSRTNANHIVRRVVPSAGSPYSLHTAEGCAQLLIQRLLWQGVPELVSSYHTVRKDPCLTEYLLIAAPILSEKVNCCTVLGVFQRHSALGPTQVVEFRPNNGTAYSSENYPRRSEYSVARRIIGHQVEVSARADRQI</sequence>
<gene>
    <name evidence="1" type="ORF">CLF_108263</name>
</gene>
<accession>G7YRF9</accession>
<keyword evidence="2" id="KW-1185">Reference proteome</keyword>